<evidence type="ECO:0000256" key="1">
    <source>
        <dbReference type="SAM" id="Phobius"/>
    </source>
</evidence>
<feature type="transmembrane region" description="Helical" evidence="1">
    <location>
        <begin position="48"/>
        <end position="65"/>
    </location>
</feature>
<keyword evidence="1" id="KW-1133">Transmembrane helix</keyword>
<gene>
    <name evidence="2" type="ORF">BECKLFY1418C_GA0070996_11375</name>
</gene>
<keyword evidence="1" id="KW-0812">Transmembrane</keyword>
<dbReference type="EMBL" id="CAADFN010000137">
    <property type="protein sequence ID" value="VFK23229.1"/>
    <property type="molecule type" value="Genomic_DNA"/>
</dbReference>
<evidence type="ECO:0000313" key="2">
    <source>
        <dbReference type="EMBL" id="VFK23229.1"/>
    </source>
</evidence>
<organism evidence="2">
    <name type="scientific">Candidatus Kentrum sp. LFY</name>
    <dbReference type="NCBI Taxonomy" id="2126342"/>
    <lineage>
        <taxon>Bacteria</taxon>
        <taxon>Pseudomonadati</taxon>
        <taxon>Pseudomonadota</taxon>
        <taxon>Gammaproteobacteria</taxon>
        <taxon>Candidatus Kentrum</taxon>
    </lineage>
</organism>
<accession>A0A450X1Q1</accession>
<keyword evidence="1" id="KW-0472">Membrane</keyword>
<dbReference type="AlphaFoldDB" id="A0A450X1Q1"/>
<protein>
    <submittedName>
        <fullName evidence="2">Uncharacterized protein</fullName>
    </submittedName>
</protein>
<reference evidence="2" key="1">
    <citation type="submission" date="2019-02" db="EMBL/GenBank/DDBJ databases">
        <authorList>
            <person name="Gruber-Vodicka R. H."/>
            <person name="Seah K. B. B."/>
        </authorList>
    </citation>
    <scope>NUCLEOTIDE SEQUENCE</scope>
    <source>
        <strain evidence="2">BECK_BY7</strain>
    </source>
</reference>
<sequence>MSQVLQSTNFALPMLNHALSVREKASLGYLSVINVDIDHNEKYDFREFMWNGLLIAAICYTNILFF</sequence>
<proteinExistence type="predicted"/>
<name>A0A450X1Q1_9GAMM</name>